<protein>
    <submittedName>
        <fullName evidence="1">Glycosyl transferase</fullName>
    </submittedName>
</protein>
<accession>A0A3E1J220</accession>
<dbReference type="Proteomes" id="UP000259221">
    <property type="component" value="Unassembled WGS sequence"/>
</dbReference>
<reference evidence="1 2" key="1">
    <citation type="submission" date="2016-02" db="EMBL/GenBank/DDBJ databases">
        <authorList>
            <person name="Alioto T."/>
            <person name="Alioto T."/>
        </authorList>
    </citation>
    <scope>NUCLEOTIDE SEQUENCE [LARGE SCALE GENOMIC DNA]</scope>
    <source>
        <strain evidence="1 2">NR010</strain>
    </source>
</reference>
<dbReference type="GO" id="GO:0016740">
    <property type="term" value="F:transferase activity"/>
    <property type="evidence" value="ECO:0007669"/>
    <property type="project" value="UniProtKB-KW"/>
</dbReference>
<organism evidence="1 2">
    <name type="scientific">Gardnerella vaginalis</name>
    <dbReference type="NCBI Taxonomy" id="2702"/>
    <lineage>
        <taxon>Bacteria</taxon>
        <taxon>Bacillati</taxon>
        <taxon>Actinomycetota</taxon>
        <taxon>Actinomycetes</taxon>
        <taxon>Bifidobacteriales</taxon>
        <taxon>Bifidobacteriaceae</taxon>
        <taxon>Gardnerella</taxon>
    </lineage>
</organism>
<gene>
    <name evidence="1" type="ORF">AXE77_02720</name>
</gene>
<dbReference type="OrthoDB" id="506201at2"/>
<dbReference type="Pfam" id="PF13692">
    <property type="entry name" value="Glyco_trans_1_4"/>
    <property type="match status" value="1"/>
</dbReference>
<comment type="caution">
    <text evidence="1">The sequence shown here is derived from an EMBL/GenBank/DDBJ whole genome shotgun (WGS) entry which is preliminary data.</text>
</comment>
<proteinExistence type="predicted"/>
<dbReference type="Gene3D" id="3.40.50.2000">
    <property type="entry name" value="Glycogen Phosphorylase B"/>
    <property type="match status" value="2"/>
</dbReference>
<dbReference type="SUPFAM" id="SSF53756">
    <property type="entry name" value="UDP-Glycosyltransferase/glycogen phosphorylase"/>
    <property type="match status" value="1"/>
</dbReference>
<evidence type="ECO:0000313" key="1">
    <source>
        <dbReference type="EMBL" id="RFD80404.1"/>
    </source>
</evidence>
<dbReference type="EMBL" id="LRTV01000001">
    <property type="protein sequence ID" value="RFD80404.1"/>
    <property type="molecule type" value="Genomic_DNA"/>
</dbReference>
<evidence type="ECO:0000313" key="2">
    <source>
        <dbReference type="Proteomes" id="UP000259221"/>
    </source>
</evidence>
<keyword evidence="1" id="KW-0808">Transferase</keyword>
<name>A0A3E1J220_GARVA</name>
<dbReference type="PANTHER" id="PTHR12526:SF630">
    <property type="entry name" value="GLYCOSYLTRANSFERASE"/>
    <property type="match status" value="1"/>
</dbReference>
<sequence length="587" mass="66713">MITFFHVDTDGEQYIASVSERQRRLIIGAINYHSLMQPGRTLRYQIYMGEKWQYPRLADFSVFNGFCTKNAGLQPCATFTAQSTVATNSPYPTEFWNEGKRIPDDGTRYLMLTPDDATDDDVMSHWASDTPKQRLYKELELHAPSSFDILREAIRKRREAASYKPTVAYHPWNKAFFENVATSGERSHGMPNNLELAPNNLECVPPSRRSGNALPNETLGDALPKAIIIGLHWLQAGGAERWAVETIRLAKKAGLLPIIITDRDGHQPWITKDFCDDALVLPLTPPVQECWADVPLLRSLFEQFDIRGIAIHHCQWLYDHIWWVKRYFPQTHIIDSLHIVEYINRGGYPHEAVTHDQWIDLHHVISPQLVHWLHDIHSIAADKIIDAPLIGLTTSKQQQSVAARRNSGIFTVAFVGRMARQKRPEAFVLAARALNKRYPGRFHFILHGDGELDTFVTELISRYGLRDIIERRSMTIPAQQTYNDADLLLISSVNEGITLTTLEALASGVPVLSTDVGSQRTIIPKQALLPRMTSSFVRATVKAVATLSENETSRAQLWKEETKQLNDFAKLESADALFIRLFEEWSK</sequence>
<dbReference type="RefSeq" id="WP_116712002.1">
    <property type="nucleotide sequence ID" value="NZ_LRTV01000001.1"/>
</dbReference>
<dbReference type="PANTHER" id="PTHR12526">
    <property type="entry name" value="GLYCOSYLTRANSFERASE"/>
    <property type="match status" value="1"/>
</dbReference>
<dbReference type="AlphaFoldDB" id="A0A3E1J220"/>